<dbReference type="Proteomes" id="UP000799539">
    <property type="component" value="Unassembled WGS sequence"/>
</dbReference>
<dbReference type="EMBL" id="ML992674">
    <property type="protein sequence ID" value="KAF2211889.1"/>
    <property type="molecule type" value="Genomic_DNA"/>
</dbReference>
<protein>
    <submittedName>
        <fullName evidence="1">Uncharacterized protein</fullName>
    </submittedName>
</protein>
<keyword evidence="2" id="KW-1185">Reference proteome</keyword>
<proteinExistence type="predicted"/>
<name>A0A6A6FEH4_9PEZI</name>
<gene>
    <name evidence="1" type="ORF">CERZMDRAFT_97808</name>
</gene>
<reference evidence="1" key="1">
    <citation type="journal article" date="2020" name="Stud. Mycol.">
        <title>101 Dothideomycetes genomes: a test case for predicting lifestyles and emergence of pathogens.</title>
        <authorList>
            <person name="Haridas S."/>
            <person name="Albert R."/>
            <person name="Binder M."/>
            <person name="Bloem J."/>
            <person name="Labutti K."/>
            <person name="Salamov A."/>
            <person name="Andreopoulos B."/>
            <person name="Baker S."/>
            <person name="Barry K."/>
            <person name="Bills G."/>
            <person name="Bluhm B."/>
            <person name="Cannon C."/>
            <person name="Castanera R."/>
            <person name="Culley D."/>
            <person name="Daum C."/>
            <person name="Ezra D."/>
            <person name="Gonzalez J."/>
            <person name="Henrissat B."/>
            <person name="Kuo A."/>
            <person name="Liang C."/>
            <person name="Lipzen A."/>
            <person name="Lutzoni F."/>
            <person name="Magnuson J."/>
            <person name="Mondo S."/>
            <person name="Nolan M."/>
            <person name="Ohm R."/>
            <person name="Pangilinan J."/>
            <person name="Park H.-J."/>
            <person name="Ramirez L."/>
            <person name="Alfaro M."/>
            <person name="Sun H."/>
            <person name="Tritt A."/>
            <person name="Yoshinaga Y."/>
            <person name="Zwiers L.-H."/>
            <person name="Turgeon B."/>
            <person name="Goodwin S."/>
            <person name="Spatafora J."/>
            <person name="Crous P."/>
            <person name="Grigoriev I."/>
        </authorList>
    </citation>
    <scope>NUCLEOTIDE SEQUENCE</scope>
    <source>
        <strain evidence="1">SCOH1-5</strain>
    </source>
</reference>
<evidence type="ECO:0000313" key="1">
    <source>
        <dbReference type="EMBL" id="KAF2211889.1"/>
    </source>
</evidence>
<evidence type="ECO:0000313" key="2">
    <source>
        <dbReference type="Proteomes" id="UP000799539"/>
    </source>
</evidence>
<dbReference type="AlphaFoldDB" id="A0A6A6FEH4"/>
<organism evidence="1 2">
    <name type="scientific">Cercospora zeae-maydis SCOH1-5</name>
    <dbReference type="NCBI Taxonomy" id="717836"/>
    <lineage>
        <taxon>Eukaryota</taxon>
        <taxon>Fungi</taxon>
        <taxon>Dikarya</taxon>
        <taxon>Ascomycota</taxon>
        <taxon>Pezizomycotina</taxon>
        <taxon>Dothideomycetes</taxon>
        <taxon>Dothideomycetidae</taxon>
        <taxon>Mycosphaerellales</taxon>
        <taxon>Mycosphaerellaceae</taxon>
        <taxon>Cercospora</taxon>
    </lineage>
</organism>
<accession>A0A6A6FEH4</accession>
<dbReference type="OrthoDB" id="3646098at2759"/>
<sequence length="98" mass="11251">MVTSKSTFDPRSAWTQARSSIAVRIPATTTTTMAQDEPRIRGSYKEEDFWTMILAAIRKQQENGRMEKLVQTRFPAFEHKDDEKTGLELARSVSAERE</sequence>